<dbReference type="RefSeq" id="WP_263076595.1">
    <property type="nucleotide sequence ID" value="NZ_CP089977.1"/>
</dbReference>
<keyword evidence="1" id="KW-0812">Transmembrane</keyword>
<evidence type="ECO:0000313" key="2">
    <source>
        <dbReference type="EMBL" id="UXZ05095.1"/>
    </source>
</evidence>
<feature type="transmembrane region" description="Helical" evidence="1">
    <location>
        <begin position="65"/>
        <end position="88"/>
    </location>
</feature>
<dbReference type="Proteomes" id="UP001063782">
    <property type="component" value="Chromosome"/>
</dbReference>
<keyword evidence="1" id="KW-0472">Membrane</keyword>
<evidence type="ECO:0000256" key="1">
    <source>
        <dbReference type="SAM" id="Phobius"/>
    </source>
</evidence>
<keyword evidence="3" id="KW-1185">Reference proteome</keyword>
<sequence length="129" mass="14296">MFGIKILHSDDFVLYGGASTGRFFAMTDKETNKSQVYNLSTQVKKFELVDTDKVKTLANSVQNGALSMTVGAMLFGAGVFPALAALWFGSKLPNHTKDVYVTHIEFTDGKSAVVQLDKKKYQQFLKYIS</sequence>
<gene>
    <name evidence="2" type="ORF">LU297_01160</name>
</gene>
<keyword evidence="1" id="KW-1133">Transmembrane helix</keyword>
<name>A0ABY6F4S9_9GAMM</name>
<protein>
    <submittedName>
        <fullName evidence="2">Uncharacterized protein</fullName>
    </submittedName>
</protein>
<accession>A0ABY6F4S9</accession>
<organism evidence="2 3">
    <name type="scientific">Moraxella nasicaprae</name>
    <dbReference type="NCBI Taxonomy" id="2904122"/>
    <lineage>
        <taxon>Bacteria</taxon>
        <taxon>Pseudomonadati</taxon>
        <taxon>Pseudomonadota</taxon>
        <taxon>Gammaproteobacteria</taxon>
        <taxon>Moraxellales</taxon>
        <taxon>Moraxellaceae</taxon>
        <taxon>Moraxella</taxon>
    </lineage>
</organism>
<evidence type="ECO:0000313" key="3">
    <source>
        <dbReference type="Proteomes" id="UP001063782"/>
    </source>
</evidence>
<dbReference type="EMBL" id="CP089977">
    <property type="protein sequence ID" value="UXZ05095.1"/>
    <property type="molecule type" value="Genomic_DNA"/>
</dbReference>
<reference evidence="2" key="1">
    <citation type="submission" date="2021-12" db="EMBL/GenBank/DDBJ databases">
        <title>taxonomy of Moraxella sp. ZY201224.</title>
        <authorList>
            <person name="Li F."/>
        </authorList>
    </citation>
    <scope>NUCLEOTIDE SEQUENCE</scope>
    <source>
        <strain evidence="2">ZY201224</strain>
    </source>
</reference>
<proteinExistence type="predicted"/>